<dbReference type="AlphaFoldDB" id="A0A1W6N584"/>
<dbReference type="STRING" id="1414854.GQ61_06310"/>
<dbReference type="CDD" id="cd00685">
    <property type="entry name" value="Trans_IPPS_HT"/>
    <property type="match status" value="1"/>
</dbReference>
<accession>A0A1W6N584</accession>
<dbReference type="NCBIfam" id="NF045485">
    <property type="entry name" value="FPPsyn"/>
    <property type="match status" value="1"/>
</dbReference>
<proteinExistence type="inferred from homology"/>
<dbReference type="RefSeq" id="WP_085784472.1">
    <property type="nucleotide sequence ID" value="NZ_CP008743.1"/>
</dbReference>
<protein>
    <recommendedName>
        <fullName evidence="10">Farnesyl-diphosphate synthase</fullName>
    </recommendedName>
</protein>
<evidence type="ECO:0000313" key="9">
    <source>
        <dbReference type="Proteomes" id="UP000237351"/>
    </source>
</evidence>
<dbReference type="PANTHER" id="PTHR43281:SF1">
    <property type="entry name" value="FARNESYL DIPHOSPHATE SYNTHASE"/>
    <property type="match status" value="1"/>
</dbReference>
<dbReference type="InterPro" id="IPR000092">
    <property type="entry name" value="Polyprenyl_synt"/>
</dbReference>
<keyword evidence="5" id="KW-0460">Magnesium</keyword>
<dbReference type="EMBL" id="CP008743">
    <property type="protein sequence ID" value="ARN84961.1"/>
    <property type="molecule type" value="Genomic_DNA"/>
</dbReference>
<evidence type="ECO:0000256" key="5">
    <source>
        <dbReference type="ARBA" id="ARBA00022842"/>
    </source>
</evidence>
<organism evidence="8 9">
    <name type="scientific">Candidatus Nucleicultrix amoebiphila FS5</name>
    <dbReference type="NCBI Taxonomy" id="1414854"/>
    <lineage>
        <taxon>Bacteria</taxon>
        <taxon>Pseudomonadati</taxon>
        <taxon>Pseudomonadota</taxon>
        <taxon>Alphaproteobacteria</taxon>
        <taxon>Holosporales</taxon>
        <taxon>Candidatus Nucleicultricaceae</taxon>
        <taxon>Candidatus Nucleicultrix</taxon>
    </lineage>
</organism>
<evidence type="ECO:0000256" key="6">
    <source>
        <dbReference type="ARBA" id="ARBA00023229"/>
    </source>
</evidence>
<comment type="cofactor">
    <cofactor evidence="1">
        <name>Mg(2+)</name>
        <dbReference type="ChEBI" id="CHEBI:18420"/>
    </cofactor>
</comment>
<keyword evidence="9" id="KW-1185">Reference proteome</keyword>
<dbReference type="SFLD" id="SFLDS00005">
    <property type="entry name" value="Isoprenoid_Synthase_Type_I"/>
    <property type="match status" value="1"/>
</dbReference>
<keyword evidence="4" id="KW-0479">Metal-binding</keyword>
<dbReference type="Gene3D" id="1.10.600.10">
    <property type="entry name" value="Farnesyl Diphosphate Synthase"/>
    <property type="match status" value="1"/>
</dbReference>
<dbReference type="Pfam" id="PF00348">
    <property type="entry name" value="polyprenyl_synt"/>
    <property type="match status" value="1"/>
</dbReference>
<evidence type="ECO:0000256" key="2">
    <source>
        <dbReference type="ARBA" id="ARBA00006706"/>
    </source>
</evidence>
<dbReference type="GO" id="GO:0016114">
    <property type="term" value="P:terpenoid biosynthetic process"/>
    <property type="evidence" value="ECO:0007669"/>
    <property type="project" value="UniProtKB-ARBA"/>
</dbReference>
<dbReference type="PROSITE" id="PS00723">
    <property type="entry name" value="POLYPRENYL_SYNTHASE_1"/>
    <property type="match status" value="1"/>
</dbReference>
<evidence type="ECO:0000256" key="3">
    <source>
        <dbReference type="ARBA" id="ARBA00022679"/>
    </source>
</evidence>
<evidence type="ECO:0000256" key="7">
    <source>
        <dbReference type="RuleBase" id="RU004466"/>
    </source>
</evidence>
<dbReference type="PANTHER" id="PTHR43281">
    <property type="entry name" value="FARNESYL DIPHOSPHATE SYNTHASE"/>
    <property type="match status" value="1"/>
</dbReference>
<evidence type="ECO:0008006" key="10">
    <source>
        <dbReference type="Google" id="ProtNLM"/>
    </source>
</evidence>
<comment type="similarity">
    <text evidence="2 7">Belongs to the FPP/GGPP synthase family.</text>
</comment>
<dbReference type="SUPFAM" id="SSF48576">
    <property type="entry name" value="Terpenoid synthases"/>
    <property type="match status" value="1"/>
</dbReference>
<dbReference type="InterPro" id="IPR033749">
    <property type="entry name" value="Polyprenyl_synt_CS"/>
</dbReference>
<name>A0A1W6N584_9PROT</name>
<dbReference type="PROSITE" id="PS00444">
    <property type="entry name" value="POLYPRENYL_SYNTHASE_2"/>
    <property type="match status" value="1"/>
</dbReference>
<dbReference type="KEGG" id="naf:GQ61_06310"/>
<keyword evidence="6" id="KW-0414">Isoprene biosynthesis</keyword>
<dbReference type="OrthoDB" id="9805316at2"/>
<dbReference type="InterPro" id="IPR008949">
    <property type="entry name" value="Isoprenoid_synthase_dom_sf"/>
</dbReference>
<dbReference type="InterPro" id="IPR053378">
    <property type="entry name" value="Prenyl_diphosphate_synthase"/>
</dbReference>
<gene>
    <name evidence="8" type="ORF">GQ61_06310</name>
</gene>
<reference evidence="8 9" key="1">
    <citation type="submission" date="2014-06" db="EMBL/GenBank/DDBJ databases">
        <title>The genome of the endonuclear symbiont Nucleicultrix amoebiphila.</title>
        <authorList>
            <person name="Schulz F."/>
            <person name="Horn M."/>
        </authorList>
    </citation>
    <scope>NUCLEOTIDE SEQUENCE [LARGE SCALE GENOMIC DNA]</scope>
    <source>
        <strain evidence="8 9">FS5</strain>
    </source>
</reference>
<evidence type="ECO:0000256" key="1">
    <source>
        <dbReference type="ARBA" id="ARBA00001946"/>
    </source>
</evidence>
<dbReference type="SFLD" id="SFLDG01017">
    <property type="entry name" value="Polyprenyl_Transferase_Like"/>
    <property type="match status" value="1"/>
</dbReference>
<dbReference type="GO" id="GO:0004659">
    <property type="term" value="F:prenyltransferase activity"/>
    <property type="evidence" value="ECO:0007669"/>
    <property type="project" value="InterPro"/>
</dbReference>
<evidence type="ECO:0000256" key="4">
    <source>
        <dbReference type="ARBA" id="ARBA00022723"/>
    </source>
</evidence>
<dbReference type="GO" id="GO:0005737">
    <property type="term" value="C:cytoplasm"/>
    <property type="evidence" value="ECO:0007669"/>
    <property type="project" value="UniProtKB-ARBA"/>
</dbReference>
<keyword evidence="3 7" id="KW-0808">Transferase</keyword>
<sequence length="296" mass="32489">MTNFEEALTKTRQQVDTYLQSLIHAWQGRIPVRLSSAMAYSLMTPGKRFRPFLTLNFVELLGGVSHQALPVAAAIEMVHCYSLIHDDLPAMDNASLRRGQPTVHVKFDEATALLAGNSLLTEGLYLLSDTKTHSNPQTRLELIQGLLEASGGKGMMGGQMLDMESSTKFYSLSEIEHLQNLKTGAMIAFSCAAAGLIMHVQSSLLKNLEKYGYNLGLAYQIRDDLMDVESTALVVGKPVGQNQQAQKPTFVSLLGVEGARKKAEDLVEECLSLLESFGPKSDLLRSATLFVLHRAF</sequence>
<dbReference type="GO" id="GO:0046872">
    <property type="term" value="F:metal ion binding"/>
    <property type="evidence" value="ECO:0007669"/>
    <property type="project" value="UniProtKB-KW"/>
</dbReference>
<dbReference type="FunFam" id="1.10.600.10:FF:000001">
    <property type="entry name" value="Geranylgeranyl diphosphate synthase"/>
    <property type="match status" value="1"/>
</dbReference>
<dbReference type="Proteomes" id="UP000237351">
    <property type="component" value="Chromosome"/>
</dbReference>
<evidence type="ECO:0000313" key="8">
    <source>
        <dbReference type="EMBL" id="ARN84961.1"/>
    </source>
</evidence>